<sequence length="153" mass="17545">MVAFLQRLHGGSHNRQAMRHHLGHNSEENKIVLGLGYYYYDHPEAWSQLSRTGLSLSAKDVDVLVVISTVVSIPSQSWCMTLPSNALMSEDRHAPNMAKVIMNKPERRANFSWFLFNVELTDVTRHCLTEGPFDRLKQFKEFYLNEARNGPPT</sequence>
<gene>
    <name evidence="1" type="ORF">HPB51_028875</name>
</gene>
<comment type="caution">
    <text evidence="1">The sequence shown here is derived from an EMBL/GenBank/DDBJ whole genome shotgun (WGS) entry which is preliminary data.</text>
</comment>
<dbReference type="AlphaFoldDB" id="A0A9J6CVQ2"/>
<protein>
    <submittedName>
        <fullName evidence="1">Uncharacterized protein</fullName>
    </submittedName>
</protein>
<keyword evidence="2" id="KW-1185">Reference proteome</keyword>
<reference evidence="1" key="2">
    <citation type="submission" date="2021-09" db="EMBL/GenBank/DDBJ databases">
        <authorList>
            <person name="Jia N."/>
            <person name="Wang J."/>
            <person name="Shi W."/>
            <person name="Du L."/>
            <person name="Sun Y."/>
            <person name="Zhan W."/>
            <person name="Jiang J."/>
            <person name="Wang Q."/>
            <person name="Zhang B."/>
            <person name="Ji P."/>
            <person name="Sakyi L.B."/>
            <person name="Cui X."/>
            <person name="Yuan T."/>
            <person name="Jiang B."/>
            <person name="Yang W."/>
            <person name="Lam T.T.-Y."/>
            <person name="Chang Q."/>
            <person name="Ding S."/>
            <person name="Wang X."/>
            <person name="Zhu J."/>
            <person name="Ruan X."/>
            <person name="Zhao L."/>
            <person name="Wei J."/>
            <person name="Que T."/>
            <person name="Du C."/>
            <person name="Cheng J."/>
            <person name="Dai P."/>
            <person name="Han X."/>
            <person name="Huang E."/>
            <person name="Gao Y."/>
            <person name="Liu J."/>
            <person name="Shao H."/>
            <person name="Ye R."/>
            <person name="Li L."/>
            <person name="Wei W."/>
            <person name="Wang X."/>
            <person name="Wang C."/>
            <person name="Huo Q."/>
            <person name="Li W."/>
            <person name="Guo W."/>
            <person name="Chen H."/>
            <person name="Chen S."/>
            <person name="Zhou L."/>
            <person name="Zhou L."/>
            <person name="Ni X."/>
            <person name="Tian J."/>
            <person name="Zhou Y."/>
            <person name="Sheng Y."/>
            <person name="Liu T."/>
            <person name="Pan Y."/>
            <person name="Xia L."/>
            <person name="Li J."/>
            <person name="Zhao F."/>
            <person name="Cao W."/>
        </authorList>
    </citation>
    <scope>NUCLEOTIDE SEQUENCE</scope>
    <source>
        <strain evidence="1">Rmic-2018</strain>
        <tissue evidence="1">Larvae</tissue>
    </source>
</reference>
<organism evidence="1 2">
    <name type="scientific">Rhipicephalus microplus</name>
    <name type="common">Cattle tick</name>
    <name type="synonym">Boophilus microplus</name>
    <dbReference type="NCBI Taxonomy" id="6941"/>
    <lineage>
        <taxon>Eukaryota</taxon>
        <taxon>Metazoa</taxon>
        <taxon>Ecdysozoa</taxon>
        <taxon>Arthropoda</taxon>
        <taxon>Chelicerata</taxon>
        <taxon>Arachnida</taxon>
        <taxon>Acari</taxon>
        <taxon>Parasitiformes</taxon>
        <taxon>Ixodida</taxon>
        <taxon>Ixodoidea</taxon>
        <taxon>Ixodidae</taxon>
        <taxon>Rhipicephalinae</taxon>
        <taxon>Rhipicephalus</taxon>
        <taxon>Boophilus</taxon>
    </lineage>
</organism>
<dbReference type="EMBL" id="JABSTU010005925">
    <property type="protein sequence ID" value="KAH7938607.1"/>
    <property type="molecule type" value="Genomic_DNA"/>
</dbReference>
<accession>A0A9J6CVQ2</accession>
<evidence type="ECO:0000313" key="1">
    <source>
        <dbReference type="EMBL" id="KAH7938607.1"/>
    </source>
</evidence>
<dbReference type="Proteomes" id="UP000821866">
    <property type="component" value="Unassembled WGS sequence"/>
</dbReference>
<reference evidence="1" key="1">
    <citation type="journal article" date="2020" name="Cell">
        <title>Large-Scale Comparative Analyses of Tick Genomes Elucidate Their Genetic Diversity and Vector Capacities.</title>
        <authorList>
            <consortium name="Tick Genome and Microbiome Consortium (TIGMIC)"/>
            <person name="Jia N."/>
            <person name="Wang J."/>
            <person name="Shi W."/>
            <person name="Du L."/>
            <person name="Sun Y."/>
            <person name="Zhan W."/>
            <person name="Jiang J.F."/>
            <person name="Wang Q."/>
            <person name="Zhang B."/>
            <person name="Ji P."/>
            <person name="Bell-Sakyi L."/>
            <person name="Cui X.M."/>
            <person name="Yuan T.T."/>
            <person name="Jiang B.G."/>
            <person name="Yang W.F."/>
            <person name="Lam T.T."/>
            <person name="Chang Q.C."/>
            <person name="Ding S.J."/>
            <person name="Wang X.J."/>
            <person name="Zhu J.G."/>
            <person name="Ruan X.D."/>
            <person name="Zhao L."/>
            <person name="Wei J.T."/>
            <person name="Ye R.Z."/>
            <person name="Que T.C."/>
            <person name="Du C.H."/>
            <person name="Zhou Y.H."/>
            <person name="Cheng J.X."/>
            <person name="Dai P.F."/>
            <person name="Guo W.B."/>
            <person name="Han X.H."/>
            <person name="Huang E.J."/>
            <person name="Li L.F."/>
            <person name="Wei W."/>
            <person name="Gao Y.C."/>
            <person name="Liu J.Z."/>
            <person name="Shao H.Z."/>
            <person name="Wang X."/>
            <person name="Wang C.C."/>
            <person name="Yang T.C."/>
            <person name="Huo Q.B."/>
            <person name="Li W."/>
            <person name="Chen H.Y."/>
            <person name="Chen S.E."/>
            <person name="Zhou L.G."/>
            <person name="Ni X.B."/>
            <person name="Tian J.H."/>
            <person name="Sheng Y."/>
            <person name="Liu T."/>
            <person name="Pan Y.S."/>
            <person name="Xia L.Y."/>
            <person name="Li J."/>
            <person name="Zhao F."/>
            <person name="Cao W.C."/>
        </authorList>
    </citation>
    <scope>NUCLEOTIDE SEQUENCE</scope>
    <source>
        <strain evidence="1">Rmic-2018</strain>
    </source>
</reference>
<evidence type="ECO:0000313" key="2">
    <source>
        <dbReference type="Proteomes" id="UP000821866"/>
    </source>
</evidence>
<proteinExistence type="predicted"/>
<dbReference type="VEuPathDB" id="VectorBase:LOC119168520"/>
<name>A0A9J6CVQ2_RHIMP</name>